<sequence>MEVERKIAIFVVVRLLFFHSAFASDTSTPPAAPLVPASPSPIAFYEVWWLEGASLLKAGVFVIRLSNYQVITWEQRFIYNLELSLQC</sequence>
<name>A0AAP0K290_9MAGN</name>
<comment type="caution">
    <text evidence="2">The sequence shown here is derived from an EMBL/GenBank/DDBJ whole genome shotgun (WGS) entry which is preliminary data.</text>
</comment>
<proteinExistence type="predicted"/>
<feature type="signal peptide" evidence="1">
    <location>
        <begin position="1"/>
        <end position="23"/>
    </location>
</feature>
<feature type="chain" id="PRO_5043055317" evidence="1">
    <location>
        <begin position="24"/>
        <end position="87"/>
    </location>
</feature>
<evidence type="ECO:0000256" key="1">
    <source>
        <dbReference type="SAM" id="SignalP"/>
    </source>
</evidence>
<accession>A0AAP0K290</accession>
<organism evidence="2 3">
    <name type="scientific">Stephania japonica</name>
    <dbReference type="NCBI Taxonomy" id="461633"/>
    <lineage>
        <taxon>Eukaryota</taxon>
        <taxon>Viridiplantae</taxon>
        <taxon>Streptophyta</taxon>
        <taxon>Embryophyta</taxon>
        <taxon>Tracheophyta</taxon>
        <taxon>Spermatophyta</taxon>
        <taxon>Magnoliopsida</taxon>
        <taxon>Ranunculales</taxon>
        <taxon>Menispermaceae</taxon>
        <taxon>Menispermoideae</taxon>
        <taxon>Cissampelideae</taxon>
        <taxon>Stephania</taxon>
    </lineage>
</organism>
<gene>
    <name evidence="2" type="ORF">Sjap_004410</name>
</gene>
<dbReference type="EMBL" id="JBBNAE010000002">
    <property type="protein sequence ID" value="KAK9144507.1"/>
    <property type="molecule type" value="Genomic_DNA"/>
</dbReference>
<protein>
    <submittedName>
        <fullName evidence="2">Uncharacterized protein</fullName>
    </submittedName>
</protein>
<dbReference type="AlphaFoldDB" id="A0AAP0K290"/>
<dbReference type="Proteomes" id="UP001417504">
    <property type="component" value="Unassembled WGS sequence"/>
</dbReference>
<reference evidence="2 3" key="1">
    <citation type="submission" date="2024-01" db="EMBL/GenBank/DDBJ databases">
        <title>Genome assemblies of Stephania.</title>
        <authorList>
            <person name="Yang L."/>
        </authorList>
    </citation>
    <scope>NUCLEOTIDE SEQUENCE [LARGE SCALE GENOMIC DNA]</scope>
    <source>
        <strain evidence="2">QJT</strain>
        <tissue evidence="2">Leaf</tissue>
    </source>
</reference>
<keyword evidence="1" id="KW-0732">Signal</keyword>
<evidence type="ECO:0000313" key="3">
    <source>
        <dbReference type="Proteomes" id="UP001417504"/>
    </source>
</evidence>
<evidence type="ECO:0000313" key="2">
    <source>
        <dbReference type="EMBL" id="KAK9144507.1"/>
    </source>
</evidence>
<keyword evidence="3" id="KW-1185">Reference proteome</keyword>